<evidence type="ECO:0000256" key="10">
    <source>
        <dbReference type="ARBA" id="ARBA00025157"/>
    </source>
</evidence>
<dbReference type="SMART" id="SM00382">
    <property type="entry name" value="AAA"/>
    <property type="match status" value="2"/>
</dbReference>
<dbReference type="InterPro" id="IPR003439">
    <property type="entry name" value="ABC_transporter-like_ATP-bd"/>
</dbReference>
<comment type="subcellular location">
    <subcellularLocation>
        <location evidence="1">Cell membrane</location>
        <topology evidence="1">Peripheral membrane protein</topology>
    </subcellularLocation>
</comment>
<dbReference type="PANTHER" id="PTHR43553:SF23">
    <property type="entry name" value="ABC TRANSPORTER ATP-BINDING COMPONENT"/>
    <property type="match status" value="1"/>
</dbReference>
<evidence type="ECO:0000256" key="4">
    <source>
        <dbReference type="ARBA" id="ARBA00022475"/>
    </source>
</evidence>
<accession>A0A8J6MAU0</accession>
<feature type="domain" description="ABC transporter" evidence="11">
    <location>
        <begin position="2"/>
        <end position="241"/>
    </location>
</feature>
<keyword evidence="7 12" id="KW-0067">ATP-binding</keyword>
<dbReference type="EMBL" id="JACOPQ010000001">
    <property type="protein sequence ID" value="MBC5735396.1"/>
    <property type="molecule type" value="Genomic_DNA"/>
</dbReference>
<dbReference type="InterPro" id="IPR015856">
    <property type="entry name" value="ABC_transpr_CbiO/EcfA_su"/>
</dbReference>
<dbReference type="RefSeq" id="WP_186918108.1">
    <property type="nucleotide sequence ID" value="NZ_JACOPQ010000001.1"/>
</dbReference>
<evidence type="ECO:0000256" key="1">
    <source>
        <dbReference type="ARBA" id="ARBA00004202"/>
    </source>
</evidence>
<dbReference type="Proteomes" id="UP000607645">
    <property type="component" value="Unassembled WGS sequence"/>
</dbReference>
<protein>
    <submittedName>
        <fullName evidence="12">ABC transporter ATP-binding protein</fullName>
    </submittedName>
</protein>
<evidence type="ECO:0000313" key="12">
    <source>
        <dbReference type="EMBL" id="MBC5735396.1"/>
    </source>
</evidence>
<comment type="similarity">
    <text evidence="2">Belongs to the ABC transporter superfamily.</text>
</comment>
<reference evidence="12" key="1">
    <citation type="submission" date="2020-08" db="EMBL/GenBank/DDBJ databases">
        <title>Genome public.</title>
        <authorList>
            <person name="Liu C."/>
            <person name="Sun Q."/>
        </authorList>
    </citation>
    <scope>NUCLEOTIDE SEQUENCE</scope>
    <source>
        <strain evidence="12">NSJ-52</strain>
    </source>
</reference>
<evidence type="ECO:0000259" key="11">
    <source>
        <dbReference type="PROSITE" id="PS50893"/>
    </source>
</evidence>
<dbReference type="InterPro" id="IPR027417">
    <property type="entry name" value="P-loop_NTPase"/>
</dbReference>
<keyword evidence="5" id="KW-0677">Repeat</keyword>
<sequence length="494" mass="54680">MVELKEVSFRYENGENGTLSNLSLSIPRGQCLLLCGESGCGKTTLTRLLNGLIPHYYEGTLTGQVLVDGVEVSQTELFETARHVGSVFQNPRSQFFCVDTTSELAFGCENLGLPEAVVRTRIAQAAKEFRMEALLGRSIFNLSGGEKQKVACAGISAMEPELFVLDEPTSNLDVEAIEDLRQTLRRWKAKGKTIVIAEHRLSWLRGICDRAVYFREGQVELDISMETLLHFPPERLARLGLRGLTPTQVALPACQPVCDTIELRDFFLSYGSQMALDIPALSLPAGAAIAVIGHNGAGKSTFSRCMCGLERRFKGTVRINGTEIKRRQLLKICYMVMQDVNHQLFCETVEEEVRLGIEAEAPGAASSVLEELDLSGLAARHPMSLSGGQKQRTAIASALLAGKKILFFDEPTSGLDFRHMEQVAQRLVSLRGRETTLIITHDPELIARCCTHILHLEHGKVLDLYPLTEENIGKFRAFFYSEANKNSLQEEPAH</sequence>
<evidence type="ECO:0000256" key="3">
    <source>
        <dbReference type="ARBA" id="ARBA00022448"/>
    </source>
</evidence>
<dbReference type="GO" id="GO:0005524">
    <property type="term" value="F:ATP binding"/>
    <property type="evidence" value="ECO:0007669"/>
    <property type="project" value="UniProtKB-KW"/>
</dbReference>
<evidence type="ECO:0000256" key="2">
    <source>
        <dbReference type="ARBA" id="ARBA00005417"/>
    </source>
</evidence>
<comment type="function">
    <text evidence="10">Probably part of an ABC transporter complex. Responsible for energy coupling to the transport system.</text>
</comment>
<dbReference type="InterPro" id="IPR003593">
    <property type="entry name" value="AAA+_ATPase"/>
</dbReference>
<dbReference type="PANTHER" id="PTHR43553">
    <property type="entry name" value="HEAVY METAL TRANSPORTER"/>
    <property type="match status" value="1"/>
</dbReference>
<dbReference type="GO" id="GO:0043190">
    <property type="term" value="C:ATP-binding cassette (ABC) transporter complex"/>
    <property type="evidence" value="ECO:0007669"/>
    <property type="project" value="TreeGrafter"/>
</dbReference>
<keyword evidence="6" id="KW-0547">Nucleotide-binding</keyword>
<keyword evidence="3" id="KW-0813">Transport</keyword>
<feature type="domain" description="ABC transporter" evidence="11">
    <location>
        <begin position="261"/>
        <end position="483"/>
    </location>
</feature>
<evidence type="ECO:0000313" key="13">
    <source>
        <dbReference type="Proteomes" id="UP000607645"/>
    </source>
</evidence>
<proteinExistence type="inferred from homology"/>
<evidence type="ECO:0000256" key="8">
    <source>
        <dbReference type="ARBA" id="ARBA00022967"/>
    </source>
</evidence>
<dbReference type="AlphaFoldDB" id="A0A8J6MAU0"/>
<dbReference type="Pfam" id="PF00005">
    <property type="entry name" value="ABC_tran"/>
    <property type="match status" value="2"/>
</dbReference>
<keyword evidence="4" id="KW-1003">Cell membrane</keyword>
<dbReference type="GO" id="GO:0042626">
    <property type="term" value="F:ATPase-coupled transmembrane transporter activity"/>
    <property type="evidence" value="ECO:0007669"/>
    <property type="project" value="TreeGrafter"/>
</dbReference>
<evidence type="ECO:0000256" key="9">
    <source>
        <dbReference type="ARBA" id="ARBA00023136"/>
    </source>
</evidence>
<dbReference type="SUPFAM" id="SSF52540">
    <property type="entry name" value="P-loop containing nucleoside triphosphate hydrolases"/>
    <property type="match status" value="2"/>
</dbReference>
<organism evidence="12 13">
    <name type="scientific">Lawsonibacter faecis</name>
    <dbReference type="NCBI Taxonomy" id="2763052"/>
    <lineage>
        <taxon>Bacteria</taxon>
        <taxon>Bacillati</taxon>
        <taxon>Bacillota</taxon>
        <taxon>Clostridia</taxon>
        <taxon>Eubacteriales</taxon>
        <taxon>Oscillospiraceae</taxon>
        <taxon>Lawsonibacter</taxon>
    </lineage>
</organism>
<dbReference type="PROSITE" id="PS50893">
    <property type="entry name" value="ABC_TRANSPORTER_2"/>
    <property type="match status" value="2"/>
</dbReference>
<keyword evidence="9" id="KW-0472">Membrane</keyword>
<dbReference type="Gene3D" id="3.40.50.300">
    <property type="entry name" value="P-loop containing nucleotide triphosphate hydrolases"/>
    <property type="match status" value="2"/>
</dbReference>
<dbReference type="InterPro" id="IPR050095">
    <property type="entry name" value="ECF_ABC_transporter_ATP-bd"/>
</dbReference>
<gene>
    <name evidence="12" type="ORF">H8S62_00025</name>
</gene>
<comment type="caution">
    <text evidence="12">The sequence shown here is derived from an EMBL/GenBank/DDBJ whole genome shotgun (WGS) entry which is preliminary data.</text>
</comment>
<dbReference type="GO" id="GO:0016887">
    <property type="term" value="F:ATP hydrolysis activity"/>
    <property type="evidence" value="ECO:0007669"/>
    <property type="project" value="InterPro"/>
</dbReference>
<name>A0A8J6MAU0_9FIRM</name>
<evidence type="ECO:0000256" key="5">
    <source>
        <dbReference type="ARBA" id="ARBA00022737"/>
    </source>
</evidence>
<keyword evidence="8" id="KW-1278">Translocase</keyword>
<evidence type="ECO:0000256" key="6">
    <source>
        <dbReference type="ARBA" id="ARBA00022741"/>
    </source>
</evidence>
<dbReference type="CDD" id="cd03225">
    <property type="entry name" value="ABC_cobalt_CbiO_domain1"/>
    <property type="match status" value="1"/>
</dbReference>
<evidence type="ECO:0000256" key="7">
    <source>
        <dbReference type="ARBA" id="ARBA00022840"/>
    </source>
</evidence>
<keyword evidence="13" id="KW-1185">Reference proteome</keyword>